<dbReference type="Proteomes" id="UP001499841">
    <property type="component" value="Unassembled WGS sequence"/>
</dbReference>
<evidence type="ECO:0000313" key="3">
    <source>
        <dbReference type="Proteomes" id="UP001499841"/>
    </source>
</evidence>
<keyword evidence="3" id="KW-1185">Reference proteome</keyword>
<accession>A0ABP8EZ64</accession>
<organism evidence="2 3">
    <name type="scientific">Georgenia daeguensis</name>
    <dbReference type="NCBI Taxonomy" id="908355"/>
    <lineage>
        <taxon>Bacteria</taxon>
        <taxon>Bacillati</taxon>
        <taxon>Actinomycetota</taxon>
        <taxon>Actinomycetes</taxon>
        <taxon>Micrococcales</taxon>
        <taxon>Bogoriellaceae</taxon>
        <taxon>Georgenia</taxon>
    </lineage>
</organism>
<dbReference type="Pfam" id="PF11303">
    <property type="entry name" value="DUF3105"/>
    <property type="match status" value="1"/>
</dbReference>
<dbReference type="EMBL" id="BAABBA010000022">
    <property type="protein sequence ID" value="GAA4289117.1"/>
    <property type="molecule type" value="Genomic_DNA"/>
</dbReference>
<protein>
    <submittedName>
        <fullName evidence="2">DUF3105 domain-containing protein</fullName>
    </submittedName>
</protein>
<keyword evidence="1" id="KW-1133">Transmembrane helix</keyword>
<feature type="transmembrane region" description="Helical" evidence="1">
    <location>
        <begin position="30"/>
        <end position="52"/>
    </location>
</feature>
<name>A0ABP8EZ64_9MICO</name>
<dbReference type="InterPro" id="IPR021454">
    <property type="entry name" value="DUF3105"/>
</dbReference>
<dbReference type="RefSeq" id="WP_345043992.1">
    <property type="nucleotide sequence ID" value="NZ_BAABBA010000022.1"/>
</dbReference>
<comment type="caution">
    <text evidence="2">The sequence shown here is derived from an EMBL/GenBank/DDBJ whole genome shotgun (WGS) entry which is preliminary data.</text>
</comment>
<evidence type="ECO:0000313" key="2">
    <source>
        <dbReference type="EMBL" id="GAA4289117.1"/>
    </source>
</evidence>
<gene>
    <name evidence="2" type="ORF">GCM10022262_34780</name>
</gene>
<proteinExistence type="predicted"/>
<keyword evidence="1" id="KW-0812">Transmembrane</keyword>
<evidence type="ECO:0000256" key="1">
    <source>
        <dbReference type="SAM" id="Phobius"/>
    </source>
</evidence>
<keyword evidence="1" id="KW-0472">Membrane</keyword>
<sequence>MSSKQRNEERAAKLAAMRAEQQRKDRRSKILIFGTTGAVVLGLAAATAIPLINQAERQKELEAAANAPIEGVEEFTDLSSNHVEGTVDYATTPPVGGDHNTVWQNCGVYTEPVTDENVVHSLEHGAVWIAYSPDLSTDDVAILTDKAKGEAYALVSPYEALDASVTLSAWGLQLKVDDPADPRIDAFLERYLQGEQTLEPGAACSGGVGTPAA</sequence>
<reference evidence="3" key="1">
    <citation type="journal article" date="2019" name="Int. J. Syst. Evol. Microbiol.">
        <title>The Global Catalogue of Microorganisms (GCM) 10K type strain sequencing project: providing services to taxonomists for standard genome sequencing and annotation.</title>
        <authorList>
            <consortium name="The Broad Institute Genomics Platform"/>
            <consortium name="The Broad Institute Genome Sequencing Center for Infectious Disease"/>
            <person name="Wu L."/>
            <person name="Ma J."/>
        </authorList>
    </citation>
    <scope>NUCLEOTIDE SEQUENCE [LARGE SCALE GENOMIC DNA]</scope>
    <source>
        <strain evidence="3">JCM 17459</strain>
    </source>
</reference>